<dbReference type="InterPro" id="IPR005894">
    <property type="entry name" value="DrrA"/>
</dbReference>
<dbReference type="PANTHER" id="PTHR42711">
    <property type="entry name" value="ABC TRANSPORTER ATP-BINDING PROTEIN"/>
    <property type="match status" value="1"/>
</dbReference>
<comment type="subcellular location">
    <subcellularLocation>
        <location evidence="1">Cell membrane</location>
        <topology evidence="1">Peripheral membrane protein</topology>
        <orientation evidence="1">Cytoplasmic side</orientation>
    </subcellularLocation>
</comment>
<dbReference type="InterPro" id="IPR050763">
    <property type="entry name" value="ABC_transporter_ATP-binding"/>
</dbReference>
<dbReference type="SUPFAM" id="SSF52540">
    <property type="entry name" value="P-loop containing nucleoside triphosphate hydrolases"/>
    <property type="match status" value="1"/>
</dbReference>
<proteinExistence type="inferred from homology"/>
<evidence type="ECO:0000256" key="2">
    <source>
        <dbReference type="ARBA" id="ARBA00022448"/>
    </source>
</evidence>
<comment type="caution">
    <text evidence="11">The sequence shown here is derived from an EMBL/GenBank/DDBJ whole genome shotgun (WGS) entry which is preliminary data.</text>
</comment>
<dbReference type="InterPro" id="IPR003439">
    <property type="entry name" value="ABC_transporter-like_ATP-bd"/>
</dbReference>
<keyword evidence="7" id="KW-0472">Membrane</keyword>
<comment type="similarity">
    <text evidence="9">Belongs to the ABC transporter superfamily. Drug exporter-1 (DrugE1) (TC 3.A.1.105) family.</text>
</comment>
<sequence length="310" mass="33233">MTAVRVRGLRKTYDEKAALDGIDLDVAPGTVCGLLGPNGAGKSTTVRILTTLLRPSGGRAEVGGFDVVTQPRQVRRTIGLVGQHAAVDELLTGRQNLEMFGRLHHLGGRQARARAAELLERFGLEHPGPAKEYSGGMRRRLDLAASMILAPPVLFLDEPTTGLDPRSRTEIWRAVRDLVAGGTTVLLTTQYLEEADQLADRIAVIDTGRVVAEGTPDALKSKIGGDRLDVVVRDPRRLAEAAAIIERVTGAPAEPDRDTARLSAPVSDRVRTLTAALNALAAAGIEAEDVALRRPTLDEVFLQLTGGDRR</sequence>
<dbReference type="Proteomes" id="UP001589568">
    <property type="component" value="Unassembled WGS sequence"/>
</dbReference>
<evidence type="ECO:0000256" key="9">
    <source>
        <dbReference type="ARBA" id="ARBA00049985"/>
    </source>
</evidence>
<dbReference type="Gene3D" id="3.40.50.300">
    <property type="entry name" value="P-loop containing nucleotide triphosphate hydrolases"/>
    <property type="match status" value="1"/>
</dbReference>
<keyword evidence="4" id="KW-0547">Nucleotide-binding</keyword>
<dbReference type="SMART" id="SM00382">
    <property type="entry name" value="AAA"/>
    <property type="match status" value="1"/>
</dbReference>
<dbReference type="RefSeq" id="WP_364384549.1">
    <property type="nucleotide sequence ID" value="NZ_JBHMCF010000003.1"/>
</dbReference>
<dbReference type="EMBL" id="JBHMCF010000003">
    <property type="protein sequence ID" value="MFB9468233.1"/>
    <property type="molecule type" value="Genomic_DNA"/>
</dbReference>
<evidence type="ECO:0000256" key="3">
    <source>
        <dbReference type="ARBA" id="ARBA00022475"/>
    </source>
</evidence>
<evidence type="ECO:0000256" key="4">
    <source>
        <dbReference type="ARBA" id="ARBA00022741"/>
    </source>
</evidence>
<keyword evidence="6" id="KW-1278">Translocase</keyword>
<gene>
    <name evidence="11" type="ORF">ACFFR3_01870</name>
</gene>
<feature type="domain" description="ABC transporter" evidence="10">
    <location>
        <begin position="4"/>
        <end position="232"/>
    </location>
</feature>
<name>A0ABV5ND60_9ACTN</name>
<evidence type="ECO:0000256" key="6">
    <source>
        <dbReference type="ARBA" id="ARBA00022967"/>
    </source>
</evidence>
<keyword evidence="2" id="KW-0813">Transport</keyword>
<keyword evidence="3" id="KW-1003">Cell membrane</keyword>
<dbReference type="InterPro" id="IPR027417">
    <property type="entry name" value="P-loop_NTPase"/>
</dbReference>
<dbReference type="PANTHER" id="PTHR42711:SF19">
    <property type="entry name" value="DOXORUBICIN RESISTANCE ATP-BINDING PROTEIN DRRA"/>
    <property type="match status" value="1"/>
</dbReference>
<protein>
    <submittedName>
        <fullName evidence="11">ATP-binding cassette domain-containing protein</fullName>
    </submittedName>
</protein>
<dbReference type="NCBIfam" id="TIGR01188">
    <property type="entry name" value="drrA"/>
    <property type="match status" value="1"/>
</dbReference>
<evidence type="ECO:0000259" key="10">
    <source>
        <dbReference type="PROSITE" id="PS50893"/>
    </source>
</evidence>
<keyword evidence="12" id="KW-1185">Reference proteome</keyword>
<evidence type="ECO:0000256" key="1">
    <source>
        <dbReference type="ARBA" id="ARBA00004413"/>
    </source>
</evidence>
<evidence type="ECO:0000256" key="7">
    <source>
        <dbReference type="ARBA" id="ARBA00023136"/>
    </source>
</evidence>
<dbReference type="PROSITE" id="PS50893">
    <property type="entry name" value="ABC_TRANSPORTER_2"/>
    <property type="match status" value="1"/>
</dbReference>
<evidence type="ECO:0000256" key="5">
    <source>
        <dbReference type="ARBA" id="ARBA00022840"/>
    </source>
</evidence>
<dbReference type="InterPro" id="IPR003593">
    <property type="entry name" value="AAA+_ATPase"/>
</dbReference>
<dbReference type="Pfam" id="PF00005">
    <property type="entry name" value="ABC_tran"/>
    <property type="match status" value="1"/>
</dbReference>
<dbReference type="GO" id="GO:0005524">
    <property type="term" value="F:ATP binding"/>
    <property type="evidence" value="ECO:0007669"/>
    <property type="project" value="UniProtKB-KW"/>
</dbReference>
<keyword evidence="5 11" id="KW-0067">ATP-binding</keyword>
<organism evidence="11 12">
    <name type="scientific">Nonomuraea salmonea</name>
    <dbReference type="NCBI Taxonomy" id="46181"/>
    <lineage>
        <taxon>Bacteria</taxon>
        <taxon>Bacillati</taxon>
        <taxon>Actinomycetota</taxon>
        <taxon>Actinomycetes</taxon>
        <taxon>Streptosporangiales</taxon>
        <taxon>Streptosporangiaceae</taxon>
        <taxon>Nonomuraea</taxon>
    </lineage>
</organism>
<evidence type="ECO:0000313" key="12">
    <source>
        <dbReference type="Proteomes" id="UP001589568"/>
    </source>
</evidence>
<reference evidence="11 12" key="1">
    <citation type="submission" date="2024-09" db="EMBL/GenBank/DDBJ databases">
        <authorList>
            <person name="Sun Q."/>
            <person name="Mori K."/>
        </authorList>
    </citation>
    <scope>NUCLEOTIDE SEQUENCE [LARGE SCALE GENOMIC DNA]</scope>
    <source>
        <strain evidence="11 12">JCM 3324</strain>
    </source>
</reference>
<accession>A0ABV5ND60</accession>
<keyword evidence="8" id="KW-0046">Antibiotic resistance</keyword>
<evidence type="ECO:0000256" key="8">
    <source>
        <dbReference type="ARBA" id="ARBA00023251"/>
    </source>
</evidence>
<evidence type="ECO:0000313" key="11">
    <source>
        <dbReference type="EMBL" id="MFB9468233.1"/>
    </source>
</evidence>
<dbReference type="PROSITE" id="PS00211">
    <property type="entry name" value="ABC_TRANSPORTER_1"/>
    <property type="match status" value="1"/>
</dbReference>
<dbReference type="InterPro" id="IPR017871">
    <property type="entry name" value="ABC_transporter-like_CS"/>
</dbReference>